<evidence type="ECO:0000313" key="3">
    <source>
        <dbReference type="EMBL" id="KAG8049817.1"/>
    </source>
</evidence>
<sequence>MDGEENIPCFLDVAKDISIATKSLTVKTTNGDCSSGSDWSNPISPAISISPYLNSPSPPSSAFVSALQSPYVSPRVADPTPPLPPPRQLHREAKASDAAAAVPTPASYTDGLYSEDTDAPSAERTPLSERYDSRGVDPPKSSSGGGGGGGCGCGAPARTSFSFPMPRVSFTRGIVASPMSSTKLRSCDVYIGFHGPGIALTRFCKWLKSELELQGIASFMADRSRYSDTQSHEIADRTICSVTFGVVVVTMASFLNPFSLEEIRFFAQKRNLVPILFDAEVLDIAGLFHDKLGGKEGAEAFEGLMRCHEFKLETNESNWRSCVTRTATILQSKLGRRNIGENESHGIEGLPFPRNKHFVGREKELSEIEGMFFGCTEDIEVFECPRSAMTNGESSGVSDEFADEESDTVRTSNGRFISLDLRKCKQPMLEAFANPVIETSSGKGRSIQKQRSKHKKSRFRCSSKDHGNPGVICVNGISGIGKTELALEFAYRYSPRYKMVFWIGGEARYLRQNILNLSMYLGLDISAEAEKERGRVRSFEEQEYDAFQRVRQELFRDVPYLLIIDNLDSERDWWEGKDLHDFIPRNTGASHVIVTTRLPRAMNLEPMQLMHLPFPDAMILMKGGIKKDYPSQEIEILRDFDERLGRLSFGLWIVGSLLSELMIAPSMLFDAIDRISLSDNMLVRSANDDSLWRDNFFLVKVLAFCFALMDRVKGGSLALRMITAGSWLAPAPMSSTLLAAMASKLPTKANSIQLWGVSIKTALLLCGTHCFLAPQARKPEVESALLLVKLGLARKTARHPGIWIQFHPIIQLFSKITGNLAPATAAVSGVTRSRDMSVYSDHMWATAFLVFGFKSEPPVVQLRAVDMVLFIKKTALPLAIQAFMASSRCGSALELLKVCTGILEDAEKSLASRIQDSKQGPLQCWKKKLQTSDHADGFIWHEVTLLKATLLETRAKLLMRGGLFDSGEELCRTCISIRTVMLGHDHAHTLAAQDTLAKLVRYRSKI</sequence>
<feature type="compositionally biased region" description="Basic residues" evidence="1">
    <location>
        <begin position="446"/>
        <end position="461"/>
    </location>
</feature>
<dbReference type="PANTHER" id="PTHR32472:SF13">
    <property type="entry name" value="OS09G0481600 PROTEIN"/>
    <property type="match status" value="1"/>
</dbReference>
<dbReference type="PANTHER" id="PTHR32472">
    <property type="entry name" value="DNA REPAIR PROTEIN RADA"/>
    <property type="match status" value="1"/>
</dbReference>
<feature type="domain" description="AAA+ ATPase" evidence="2">
    <location>
        <begin position="468"/>
        <end position="616"/>
    </location>
</feature>
<accession>A0A8J5UY92</accession>
<feature type="region of interest" description="Disordered" evidence="1">
    <location>
        <begin position="72"/>
        <end position="151"/>
    </location>
</feature>
<dbReference type="OrthoDB" id="626167at2759"/>
<evidence type="ECO:0000313" key="4">
    <source>
        <dbReference type="Proteomes" id="UP000729402"/>
    </source>
</evidence>
<dbReference type="InterPro" id="IPR003593">
    <property type="entry name" value="AAA+_ATPase"/>
</dbReference>
<evidence type="ECO:0000256" key="1">
    <source>
        <dbReference type="SAM" id="MobiDB-lite"/>
    </source>
</evidence>
<reference evidence="3" key="1">
    <citation type="journal article" date="2021" name="bioRxiv">
        <title>Whole Genome Assembly and Annotation of Northern Wild Rice, Zizania palustris L., Supports a Whole Genome Duplication in the Zizania Genus.</title>
        <authorList>
            <person name="Haas M."/>
            <person name="Kono T."/>
            <person name="Macchietto M."/>
            <person name="Millas R."/>
            <person name="McGilp L."/>
            <person name="Shao M."/>
            <person name="Duquette J."/>
            <person name="Hirsch C.N."/>
            <person name="Kimball J."/>
        </authorList>
    </citation>
    <scope>NUCLEOTIDE SEQUENCE</scope>
    <source>
        <tissue evidence="3">Fresh leaf tissue</tissue>
    </source>
</reference>
<evidence type="ECO:0000259" key="2">
    <source>
        <dbReference type="SMART" id="SM00382"/>
    </source>
</evidence>
<dbReference type="Proteomes" id="UP000729402">
    <property type="component" value="Unassembled WGS sequence"/>
</dbReference>
<keyword evidence="4" id="KW-1185">Reference proteome</keyword>
<proteinExistence type="predicted"/>
<comment type="caution">
    <text evidence="3">The sequence shown here is derived from an EMBL/GenBank/DDBJ whole genome shotgun (WGS) entry which is preliminary data.</text>
</comment>
<name>A0A8J5UY92_ZIZPA</name>
<dbReference type="Pfam" id="PF25895">
    <property type="entry name" value="WHD_plant_disease"/>
    <property type="match status" value="1"/>
</dbReference>
<organism evidence="3 4">
    <name type="scientific">Zizania palustris</name>
    <name type="common">Northern wild rice</name>
    <dbReference type="NCBI Taxonomy" id="103762"/>
    <lineage>
        <taxon>Eukaryota</taxon>
        <taxon>Viridiplantae</taxon>
        <taxon>Streptophyta</taxon>
        <taxon>Embryophyta</taxon>
        <taxon>Tracheophyta</taxon>
        <taxon>Spermatophyta</taxon>
        <taxon>Magnoliopsida</taxon>
        <taxon>Liliopsida</taxon>
        <taxon>Poales</taxon>
        <taxon>Poaceae</taxon>
        <taxon>BOP clade</taxon>
        <taxon>Oryzoideae</taxon>
        <taxon>Oryzeae</taxon>
        <taxon>Zizaniinae</taxon>
        <taxon>Zizania</taxon>
    </lineage>
</organism>
<feature type="compositionally biased region" description="Basic and acidic residues" evidence="1">
    <location>
        <begin position="126"/>
        <end position="137"/>
    </location>
</feature>
<dbReference type="SMART" id="SM00382">
    <property type="entry name" value="AAA"/>
    <property type="match status" value="1"/>
</dbReference>
<dbReference type="GO" id="GO:0000725">
    <property type="term" value="P:recombinational repair"/>
    <property type="evidence" value="ECO:0007669"/>
    <property type="project" value="TreeGrafter"/>
</dbReference>
<dbReference type="EMBL" id="JAAALK010000289">
    <property type="protein sequence ID" value="KAG8049817.1"/>
    <property type="molecule type" value="Genomic_DNA"/>
</dbReference>
<dbReference type="FunFam" id="3.40.50.300:FF:001662">
    <property type="entry name" value="Predicted protein"/>
    <property type="match status" value="1"/>
</dbReference>
<reference evidence="3" key="2">
    <citation type="submission" date="2021-02" db="EMBL/GenBank/DDBJ databases">
        <authorList>
            <person name="Kimball J.A."/>
            <person name="Haas M.W."/>
            <person name="Macchietto M."/>
            <person name="Kono T."/>
            <person name="Duquette J."/>
            <person name="Shao M."/>
        </authorList>
    </citation>
    <scope>NUCLEOTIDE SEQUENCE</scope>
    <source>
        <tissue evidence="3">Fresh leaf tissue</tissue>
    </source>
</reference>
<gene>
    <name evidence="3" type="ORF">GUJ93_ZPchr0009g1657</name>
</gene>
<dbReference type="AlphaFoldDB" id="A0A8J5UY92"/>
<dbReference type="InterPro" id="IPR058874">
    <property type="entry name" value="WHD_plant"/>
</dbReference>
<protein>
    <recommendedName>
        <fullName evidence="2">AAA+ ATPase domain-containing protein</fullName>
    </recommendedName>
</protein>
<feature type="compositionally biased region" description="Low complexity" evidence="1">
    <location>
        <begin position="96"/>
        <end position="107"/>
    </location>
</feature>
<feature type="region of interest" description="Disordered" evidence="1">
    <location>
        <begin position="440"/>
        <end position="463"/>
    </location>
</feature>